<proteinExistence type="predicted"/>
<comment type="caution">
    <text evidence="1">The sequence shown here is derived from an EMBL/GenBank/DDBJ whole genome shotgun (WGS) entry which is preliminary data.</text>
</comment>
<gene>
    <name evidence="1" type="ORF">ILYODFUR_027299</name>
</gene>
<organism evidence="1 2">
    <name type="scientific">Ilyodon furcidens</name>
    <name type="common">goldbreast splitfin</name>
    <dbReference type="NCBI Taxonomy" id="33524"/>
    <lineage>
        <taxon>Eukaryota</taxon>
        <taxon>Metazoa</taxon>
        <taxon>Chordata</taxon>
        <taxon>Craniata</taxon>
        <taxon>Vertebrata</taxon>
        <taxon>Euteleostomi</taxon>
        <taxon>Actinopterygii</taxon>
        <taxon>Neopterygii</taxon>
        <taxon>Teleostei</taxon>
        <taxon>Neoteleostei</taxon>
        <taxon>Acanthomorphata</taxon>
        <taxon>Ovalentaria</taxon>
        <taxon>Atherinomorphae</taxon>
        <taxon>Cyprinodontiformes</taxon>
        <taxon>Goodeidae</taxon>
        <taxon>Ilyodon</taxon>
    </lineage>
</organism>
<dbReference type="Proteomes" id="UP001482620">
    <property type="component" value="Unassembled WGS sequence"/>
</dbReference>
<dbReference type="EMBL" id="JAHRIQ010084672">
    <property type="protein sequence ID" value="MEQ2249228.1"/>
    <property type="molecule type" value="Genomic_DNA"/>
</dbReference>
<evidence type="ECO:0000313" key="2">
    <source>
        <dbReference type="Proteomes" id="UP001482620"/>
    </source>
</evidence>
<protein>
    <submittedName>
        <fullName evidence="1">Uncharacterized protein</fullName>
    </submittedName>
</protein>
<keyword evidence="2" id="KW-1185">Reference proteome</keyword>
<evidence type="ECO:0000313" key="1">
    <source>
        <dbReference type="EMBL" id="MEQ2249228.1"/>
    </source>
</evidence>
<sequence length="101" mass="11228">MPTCLKTSENKCAPSCSVQYYRKAGYFYCIVLRFPQYPSFRLHSVILFSVSVGWQTAVRHAERGHCCSAASTGSRRITFIITQIQPPSGGVNREFSKGVGC</sequence>
<reference evidence="1 2" key="1">
    <citation type="submission" date="2021-06" db="EMBL/GenBank/DDBJ databases">
        <authorList>
            <person name="Palmer J.M."/>
        </authorList>
    </citation>
    <scope>NUCLEOTIDE SEQUENCE [LARGE SCALE GENOMIC DNA]</scope>
    <source>
        <strain evidence="2">if_2019</strain>
        <tissue evidence="1">Muscle</tissue>
    </source>
</reference>
<accession>A0ABV0UVL1</accession>
<name>A0ABV0UVL1_9TELE</name>